<evidence type="ECO:0000313" key="2">
    <source>
        <dbReference type="Proteomes" id="UP000308600"/>
    </source>
</evidence>
<proteinExistence type="predicted"/>
<evidence type="ECO:0000313" key="1">
    <source>
        <dbReference type="EMBL" id="TFK72181.1"/>
    </source>
</evidence>
<organism evidence="1 2">
    <name type="scientific">Pluteus cervinus</name>
    <dbReference type="NCBI Taxonomy" id="181527"/>
    <lineage>
        <taxon>Eukaryota</taxon>
        <taxon>Fungi</taxon>
        <taxon>Dikarya</taxon>
        <taxon>Basidiomycota</taxon>
        <taxon>Agaricomycotina</taxon>
        <taxon>Agaricomycetes</taxon>
        <taxon>Agaricomycetidae</taxon>
        <taxon>Agaricales</taxon>
        <taxon>Pluteineae</taxon>
        <taxon>Pluteaceae</taxon>
        <taxon>Pluteus</taxon>
    </lineage>
</organism>
<sequence>MDTATLATLAPRGPPTLPSTGIYTACYCEENIYLLCRSFSEIQSVSSSFDQFVMFISNHTKTVALWRQKLAKEEDDPVVWDYHVILVLRERKGEAEPPVKSWVYDFDSTLAMPCPLELYVIETFRPVNPVYESLFRVVPGSTFLEEFASDRSHMLVPAEEGLESSYSALPPTYPPIQGSGAISKSVSNNLMSLFVNMMVEAPLASYGTVSSVEGLLETFGSTSRGIVTSV</sequence>
<protein>
    <submittedName>
        <fullName evidence="1">Uncharacterized protein</fullName>
    </submittedName>
</protein>
<name>A0ACD3B3J1_9AGAR</name>
<reference evidence="1 2" key="1">
    <citation type="journal article" date="2019" name="Nat. Ecol. Evol.">
        <title>Megaphylogeny resolves global patterns of mushroom evolution.</title>
        <authorList>
            <person name="Varga T."/>
            <person name="Krizsan K."/>
            <person name="Foldi C."/>
            <person name="Dima B."/>
            <person name="Sanchez-Garcia M."/>
            <person name="Sanchez-Ramirez S."/>
            <person name="Szollosi G.J."/>
            <person name="Szarkandi J.G."/>
            <person name="Papp V."/>
            <person name="Albert L."/>
            <person name="Andreopoulos W."/>
            <person name="Angelini C."/>
            <person name="Antonin V."/>
            <person name="Barry K.W."/>
            <person name="Bougher N.L."/>
            <person name="Buchanan P."/>
            <person name="Buyck B."/>
            <person name="Bense V."/>
            <person name="Catcheside P."/>
            <person name="Chovatia M."/>
            <person name="Cooper J."/>
            <person name="Damon W."/>
            <person name="Desjardin D."/>
            <person name="Finy P."/>
            <person name="Geml J."/>
            <person name="Haridas S."/>
            <person name="Hughes K."/>
            <person name="Justo A."/>
            <person name="Karasinski D."/>
            <person name="Kautmanova I."/>
            <person name="Kiss B."/>
            <person name="Kocsube S."/>
            <person name="Kotiranta H."/>
            <person name="LaButti K.M."/>
            <person name="Lechner B.E."/>
            <person name="Liimatainen K."/>
            <person name="Lipzen A."/>
            <person name="Lukacs Z."/>
            <person name="Mihaltcheva S."/>
            <person name="Morgado L.N."/>
            <person name="Niskanen T."/>
            <person name="Noordeloos M.E."/>
            <person name="Ohm R.A."/>
            <person name="Ortiz-Santana B."/>
            <person name="Ovrebo C."/>
            <person name="Racz N."/>
            <person name="Riley R."/>
            <person name="Savchenko A."/>
            <person name="Shiryaev A."/>
            <person name="Soop K."/>
            <person name="Spirin V."/>
            <person name="Szebenyi C."/>
            <person name="Tomsovsky M."/>
            <person name="Tulloss R.E."/>
            <person name="Uehling J."/>
            <person name="Grigoriev I.V."/>
            <person name="Vagvolgyi C."/>
            <person name="Papp T."/>
            <person name="Martin F.M."/>
            <person name="Miettinen O."/>
            <person name="Hibbett D.S."/>
            <person name="Nagy L.G."/>
        </authorList>
    </citation>
    <scope>NUCLEOTIDE SEQUENCE [LARGE SCALE GENOMIC DNA]</scope>
    <source>
        <strain evidence="1 2">NL-1719</strain>
    </source>
</reference>
<dbReference type="EMBL" id="ML208288">
    <property type="protein sequence ID" value="TFK72181.1"/>
    <property type="molecule type" value="Genomic_DNA"/>
</dbReference>
<accession>A0ACD3B3J1</accession>
<gene>
    <name evidence="1" type="ORF">BDN72DRAFT_763693</name>
</gene>
<keyword evidence="2" id="KW-1185">Reference proteome</keyword>
<dbReference type="Proteomes" id="UP000308600">
    <property type="component" value="Unassembled WGS sequence"/>
</dbReference>